<keyword evidence="2" id="KW-1185">Reference proteome</keyword>
<organism evidence="1 2">
    <name type="scientific">Myriangium duriaei CBS 260.36</name>
    <dbReference type="NCBI Taxonomy" id="1168546"/>
    <lineage>
        <taxon>Eukaryota</taxon>
        <taxon>Fungi</taxon>
        <taxon>Dikarya</taxon>
        <taxon>Ascomycota</taxon>
        <taxon>Pezizomycotina</taxon>
        <taxon>Dothideomycetes</taxon>
        <taxon>Dothideomycetidae</taxon>
        <taxon>Myriangiales</taxon>
        <taxon>Myriangiaceae</taxon>
        <taxon>Myriangium</taxon>
    </lineage>
</organism>
<accession>A0A9P4MF86</accession>
<reference evidence="1" key="1">
    <citation type="journal article" date="2020" name="Stud. Mycol.">
        <title>101 Dothideomycetes genomes: a test case for predicting lifestyles and emergence of pathogens.</title>
        <authorList>
            <person name="Haridas S."/>
            <person name="Albert R."/>
            <person name="Binder M."/>
            <person name="Bloem J."/>
            <person name="Labutti K."/>
            <person name="Salamov A."/>
            <person name="Andreopoulos B."/>
            <person name="Baker S."/>
            <person name="Barry K."/>
            <person name="Bills G."/>
            <person name="Bluhm B."/>
            <person name="Cannon C."/>
            <person name="Castanera R."/>
            <person name="Culley D."/>
            <person name="Daum C."/>
            <person name="Ezra D."/>
            <person name="Gonzalez J."/>
            <person name="Henrissat B."/>
            <person name="Kuo A."/>
            <person name="Liang C."/>
            <person name="Lipzen A."/>
            <person name="Lutzoni F."/>
            <person name="Magnuson J."/>
            <person name="Mondo S."/>
            <person name="Nolan M."/>
            <person name="Ohm R."/>
            <person name="Pangilinan J."/>
            <person name="Park H.-J."/>
            <person name="Ramirez L."/>
            <person name="Alfaro M."/>
            <person name="Sun H."/>
            <person name="Tritt A."/>
            <person name="Yoshinaga Y."/>
            <person name="Zwiers L.-H."/>
            <person name="Turgeon B."/>
            <person name="Goodwin S."/>
            <person name="Spatafora J."/>
            <person name="Crous P."/>
            <person name="Grigoriev I."/>
        </authorList>
    </citation>
    <scope>NUCLEOTIDE SEQUENCE</scope>
    <source>
        <strain evidence="1">CBS 260.36</strain>
    </source>
</reference>
<gene>
    <name evidence="1" type="ORF">K461DRAFT_270202</name>
</gene>
<comment type="caution">
    <text evidence="1">The sequence shown here is derived from an EMBL/GenBank/DDBJ whole genome shotgun (WGS) entry which is preliminary data.</text>
</comment>
<protein>
    <submittedName>
        <fullName evidence="1">Uncharacterized protein</fullName>
    </submittedName>
</protein>
<dbReference type="EMBL" id="ML996089">
    <property type="protein sequence ID" value="KAF2150807.1"/>
    <property type="molecule type" value="Genomic_DNA"/>
</dbReference>
<dbReference type="Proteomes" id="UP000799439">
    <property type="component" value="Unassembled WGS sequence"/>
</dbReference>
<name>A0A9P4MF86_9PEZI</name>
<sequence>MHETCGSVYYSKVLESACDVVCGAKLPGRPLRFHNLILLPLLDLCLQSSALHPRTVKKHFRTVCSWTPRRVLIALLQERWEWNRKKKLYSKINQPPTSSVFGQLDPPHRGTVLMACNLFVRVIAASRRAVGMRGYLTWCAEVPLTFISPDPMEIPSTDLPLCPVSSDPAGIVGIVDEQEEVRAIEVNPSRLLWTKTPVGSGEVR</sequence>
<evidence type="ECO:0000313" key="2">
    <source>
        <dbReference type="Proteomes" id="UP000799439"/>
    </source>
</evidence>
<dbReference type="AlphaFoldDB" id="A0A9P4MF86"/>
<evidence type="ECO:0000313" key="1">
    <source>
        <dbReference type="EMBL" id="KAF2150807.1"/>
    </source>
</evidence>
<proteinExistence type="predicted"/>